<dbReference type="AlphaFoldDB" id="A0AB33KAI1"/>
<evidence type="ECO:0000313" key="2">
    <source>
        <dbReference type="EMBL" id="BFP50981.1"/>
    </source>
</evidence>
<dbReference type="EMBL" id="AP035884">
    <property type="protein sequence ID" value="BFP50981.1"/>
    <property type="molecule type" value="Genomic_DNA"/>
</dbReference>
<organism evidence="2">
    <name type="scientific">Streptomyces sp. CMC78</name>
    <dbReference type="NCBI Taxonomy" id="3231512"/>
    <lineage>
        <taxon>Bacteria</taxon>
        <taxon>Bacillati</taxon>
        <taxon>Actinomycetota</taxon>
        <taxon>Actinomycetes</taxon>
        <taxon>Kitasatosporales</taxon>
        <taxon>Streptomycetaceae</taxon>
        <taxon>Streptomyces</taxon>
    </lineage>
</organism>
<dbReference type="KEGG" id="stcm:SCMC78_07880"/>
<reference evidence="2" key="1">
    <citation type="submission" date="2024-07" db="EMBL/GenBank/DDBJ databases">
        <title>Complete genome sequences of cellulolytic bacteria, Kitasatospora sp. CMC57 and Streptomyces sp. CMC78, isolated from Japanese agricultural soil.</title>
        <authorList>
            <person name="Hashimoto T."/>
            <person name="Ito M."/>
            <person name="Iwamoto M."/>
            <person name="Fukahori D."/>
            <person name="Shoda T."/>
            <person name="Sakoda M."/>
            <person name="Morohoshi T."/>
            <person name="Mitsuboshi M."/>
            <person name="Nishizawa T."/>
        </authorList>
    </citation>
    <scope>NUCLEOTIDE SEQUENCE</scope>
    <source>
        <strain evidence="2">CMC78</strain>
    </source>
</reference>
<gene>
    <name evidence="2" type="ORF">SCMC78_07880</name>
</gene>
<accession>A0AB33KAI1</accession>
<proteinExistence type="predicted"/>
<protein>
    <submittedName>
        <fullName evidence="2">Uncharacterized protein</fullName>
    </submittedName>
</protein>
<evidence type="ECO:0000256" key="1">
    <source>
        <dbReference type="SAM" id="MobiDB-lite"/>
    </source>
</evidence>
<feature type="region of interest" description="Disordered" evidence="1">
    <location>
        <begin position="1"/>
        <end position="29"/>
    </location>
</feature>
<sequence>MMGGTGGIVCRRTDKGEQALQQTASAGDPADYLESDVVDLAEVGVAAVRALAPAPGRRLLEEIRRARTTTLSEPPTARAD</sequence>
<name>A0AB33KAI1_9ACTN</name>